<keyword evidence="5" id="KW-0410">Iron transport</keyword>
<keyword evidence="12 20" id="KW-0675">Receptor</keyword>
<keyword evidence="8" id="KW-0408">Iron</keyword>
<feature type="domain" description="TonB-dependent receptor plug" evidence="19">
    <location>
        <begin position="74"/>
        <end position="173"/>
    </location>
</feature>
<dbReference type="Gene3D" id="2.170.130.10">
    <property type="entry name" value="TonB-dependent receptor, plug domain"/>
    <property type="match status" value="1"/>
</dbReference>
<dbReference type="InterPro" id="IPR000531">
    <property type="entry name" value="Beta-barrel_TonB"/>
</dbReference>
<dbReference type="InterPro" id="IPR010917">
    <property type="entry name" value="TonB_rcpt_CS"/>
</dbReference>
<evidence type="ECO:0000256" key="15">
    <source>
        <dbReference type="PROSITE-ProRule" id="PRU10144"/>
    </source>
</evidence>
<dbReference type="GO" id="GO:0015891">
    <property type="term" value="P:siderophore transport"/>
    <property type="evidence" value="ECO:0007669"/>
    <property type="project" value="InterPro"/>
</dbReference>
<keyword evidence="10 16" id="KW-0798">TonB box</keyword>
<keyword evidence="21" id="KW-1185">Reference proteome</keyword>
<dbReference type="PROSITE" id="PS52016">
    <property type="entry name" value="TONB_DEPENDENT_REC_3"/>
    <property type="match status" value="1"/>
</dbReference>
<evidence type="ECO:0000256" key="9">
    <source>
        <dbReference type="ARBA" id="ARBA00023065"/>
    </source>
</evidence>
<keyword evidence="11 14" id="KW-0472">Membrane</keyword>
<dbReference type="InterPro" id="IPR037066">
    <property type="entry name" value="Plug_dom_sf"/>
</dbReference>
<dbReference type="AlphaFoldDB" id="A0A6L6IUF0"/>
<evidence type="ECO:0000256" key="6">
    <source>
        <dbReference type="ARBA" id="ARBA00022692"/>
    </source>
</evidence>
<proteinExistence type="inferred from homology"/>
<keyword evidence="13 14" id="KW-0998">Cell outer membrane</keyword>
<dbReference type="NCBIfam" id="TIGR01783">
    <property type="entry name" value="TonB-siderophor"/>
    <property type="match status" value="1"/>
</dbReference>
<evidence type="ECO:0000256" key="11">
    <source>
        <dbReference type="ARBA" id="ARBA00023136"/>
    </source>
</evidence>
<dbReference type="PROSITE" id="PS01156">
    <property type="entry name" value="TONB_DEPENDENT_REC_2"/>
    <property type="match status" value="1"/>
</dbReference>
<keyword evidence="3 14" id="KW-0813">Transport</keyword>
<dbReference type="GO" id="GO:0038023">
    <property type="term" value="F:signaling receptor activity"/>
    <property type="evidence" value="ECO:0007669"/>
    <property type="project" value="InterPro"/>
</dbReference>
<evidence type="ECO:0000256" key="4">
    <source>
        <dbReference type="ARBA" id="ARBA00022452"/>
    </source>
</evidence>
<evidence type="ECO:0000256" key="17">
    <source>
        <dbReference type="SAM" id="SignalP"/>
    </source>
</evidence>
<evidence type="ECO:0000313" key="20">
    <source>
        <dbReference type="EMBL" id="MTH64106.1"/>
    </source>
</evidence>
<dbReference type="RefSeq" id="WP_155043967.1">
    <property type="nucleotide sequence ID" value="NZ_WMIH01000004.1"/>
</dbReference>
<dbReference type="GO" id="GO:0009279">
    <property type="term" value="C:cell outer membrane"/>
    <property type="evidence" value="ECO:0007669"/>
    <property type="project" value="UniProtKB-SubCell"/>
</dbReference>
<evidence type="ECO:0000256" key="14">
    <source>
        <dbReference type="PROSITE-ProRule" id="PRU01360"/>
    </source>
</evidence>
<dbReference type="GO" id="GO:0015344">
    <property type="term" value="F:siderophore uptake transmembrane transporter activity"/>
    <property type="evidence" value="ECO:0007669"/>
    <property type="project" value="TreeGrafter"/>
</dbReference>
<feature type="signal peptide" evidence="17">
    <location>
        <begin position="1"/>
        <end position="30"/>
    </location>
</feature>
<dbReference type="FunFam" id="2.170.130.10:FF:000010">
    <property type="entry name" value="Ferripyoverdine receptor"/>
    <property type="match status" value="1"/>
</dbReference>
<evidence type="ECO:0000256" key="7">
    <source>
        <dbReference type="ARBA" id="ARBA00022729"/>
    </source>
</evidence>
<protein>
    <submittedName>
        <fullName evidence="20">TonB-dependent siderophore receptor</fullName>
    </submittedName>
</protein>
<dbReference type="EMBL" id="WMII01000005">
    <property type="protein sequence ID" value="MTH64106.1"/>
    <property type="molecule type" value="Genomic_DNA"/>
</dbReference>
<feature type="chain" id="PRO_5026856834" evidence="17">
    <location>
        <begin position="31"/>
        <end position="742"/>
    </location>
</feature>
<gene>
    <name evidence="20" type="ORF">GL284_07480</name>
</gene>
<evidence type="ECO:0000256" key="2">
    <source>
        <dbReference type="ARBA" id="ARBA00009810"/>
    </source>
</evidence>
<evidence type="ECO:0000256" key="12">
    <source>
        <dbReference type="ARBA" id="ARBA00023170"/>
    </source>
</evidence>
<dbReference type="InterPro" id="IPR039426">
    <property type="entry name" value="TonB-dep_rcpt-like"/>
</dbReference>
<feature type="domain" description="TonB-dependent receptor-like beta-barrel" evidence="18">
    <location>
        <begin position="248"/>
        <end position="710"/>
    </location>
</feature>
<dbReference type="Pfam" id="PF07715">
    <property type="entry name" value="Plug"/>
    <property type="match status" value="1"/>
</dbReference>
<comment type="similarity">
    <text evidence="2 14 16">Belongs to the TonB-dependent receptor family.</text>
</comment>
<dbReference type="InterPro" id="IPR036942">
    <property type="entry name" value="Beta-barrel_TonB_sf"/>
</dbReference>
<comment type="subcellular location">
    <subcellularLocation>
        <location evidence="1 14">Cell outer membrane</location>
        <topology evidence="1 14">Multi-pass membrane protein</topology>
    </subcellularLocation>
</comment>
<dbReference type="InterPro" id="IPR012910">
    <property type="entry name" value="Plug_dom"/>
</dbReference>
<dbReference type="Gene3D" id="2.40.170.20">
    <property type="entry name" value="TonB-dependent receptor, beta-barrel domain"/>
    <property type="match status" value="1"/>
</dbReference>
<evidence type="ECO:0000256" key="16">
    <source>
        <dbReference type="RuleBase" id="RU003357"/>
    </source>
</evidence>
<keyword evidence="9" id="KW-0406">Ion transport</keyword>
<evidence type="ECO:0000313" key="21">
    <source>
        <dbReference type="Proteomes" id="UP000478740"/>
    </source>
</evidence>
<dbReference type="PANTHER" id="PTHR32552">
    <property type="entry name" value="FERRICHROME IRON RECEPTOR-RELATED"/>
    <property type="match status" value="1"/>
</dbReference>
<comment type="caution">
    <text evidence="20">The sequence shown here is derived from an EMBL/GenBank/DDBJ whole genome shotgun (WGS) entry which is preliminary data.</text>
</comment>
<feature type="short sequence motif" description="TonB C-terminal box" evidence="15">
    <location>
        <begin position="725"/>
        <end position="742"/>
    </location>
</feature>
<evidence type="ECO:0000256" key="1">
    <source>
        <dbReference type="ARBA" id="ARBA00004571"/>
    </source>
</evidence>
<keyword evidence="6 14" id="KW-0812">Transmembrane</keyword>
<organism evidence="20 21">
    <name type="scientific">Paracoccus shanxieyensis</name>
    <dbReference type="NCBI Taxonomy" id="2675752"/>
    <lineage>
        <taxon>Bacteria</taxon>
        <taxon>Pseudomonadati</taxon>
        <taxon>Pseudomonadota</taxon>
        <taxon>Alphaproteobacteria</taxon>
        <taxon>Rhodobacterales</taxon>
        <taxon>Paracoccaceae</taxon>
        <taxon>Paracoccus</taxon>
    </lineage>
</organism>
<evidence type="ECO:0000256" key="13">
    <source>
        <dbReference type="ARBA" id="ARBA00023237"/>
    </source>
</evidence>
<dbReference type="CDD" id="cd01347">
    <property type="entry name" value="ligand_gated_channel"/>
    <property type="match status" value="1"/>
</dbReference>
<dbReference type="Proteomes" id="UP000478740">
    <property type="component" value="Unassembled WGS sequence"/>
</dbReference>
<evidence type="ECO:0000256" key="3">
    <source>
        <dbReference type="ARBA" id="ARBA00022448"/>
    </source>
</evidence>
<dbReference type="PANTHER" id="PTHR32552:SF74">
    <property type="entry name" value="HYDROXAMATE SIDEROPHORE RECEPTOR FHUE"/>
    <property type="match status" value="1"/>
</dbReference>
<dbReference type="SUPFAM" id="SSF56935">
    <property type="entry name" value="Porins"/>
    <property type="match status" value="1"/>
</dbReference>
<dbReference type="Pfam" id="PF00593">
    <property type="entry name" value="TonB_dep_Rec_b-barrel"/>
    <property type="match status" value="1"/>
</dbReference>
<reference evidence="20 21" key="1">
    <citation type="submission" date="2019-11" db="EMBL/GenBank/DDBJ databases">
        <authorList>
            <person name="Dong K."/>
        </authorList>
    </citation>
    <scope>NUCLEOTIDE SEQUENCE [LARGE SCALE GENOMIC DNA]</scope>
    <source>
        <strain evidence="20 21">DK608</strain>
    </source>
</reference>
<evidence type="ECO:0000256" key="10">
    <source>
        <dbReference type="ARBA" id="ARBA00023077"/>
    </source>
</evidence>
<keyword evidence="7 17" id="KW-0732">Signal</keyword>
<evidence type="ECO:0000256" key="5">
    <source>
        <dbReference type="ARBA" id="ARBA00022496"/>
    </source>
</evidence>
<keyword evidence="4 14" id="KW-1134">Transmembrane beta strand</keyword>
<accession>A0A6L6IUF0</accession>
<name>A0A6L6IUF0_9RHOB</name>
<sequence>MNNRHHLSRYTLGVSALALAVAMIAPVRHASAQDSAAAQVVLDQVTLNADAATTEGTGSYATQKASITRGPETLKDVPQTVSVMTQQVLQDQNLTTMSDAMRKAPGIVVTQGEGGETSFYARGFQIKNYQVDGLGTSYDSTYTPDFEMAIYDRLEILRGAEGLFSGAGEPGGTLNLVRKRPTDQLRSSFASSVGSWNNHRVEADIGGPLGLDGRLRGRMVGVWQDRDFFYKPSEEEKHVLYGVLEYDLTPSTLLTGGVAYQHLQGNRWQSGLPTYTDGSQIGLPRDVALTVDWARRNETIRETYLSLEHDFNSDWRLKASAMRQRFDYDYLRLNTNGPVDPATGSFGQPTMFSENNGNHSDVVDLNLTGRFDAWGRDYNLVVGADWRRSYGKQIRYNVSPNSLPGDFGIGDFPGLVLPEPEVTTRDHGWPAWGAKQMGIYGKLDMEVTDRLKATVGGRYGRYDFSTIYEFYDADGNLLTRNTDGGWSDTGIFTPYAALSYELTPDWTAYGSVTEIFKPQANLIGAGNTPLDPITGRNYELGIKGEVMDGALNVAAAVYHIKRKGEGFRDPSLPDDGSPCCYLPSGEITSRGIDLEVSGEVQPGWQIMAAYSYNHNKNDADGVAYHELTPKHMFKLWTDYDLTGAWSKWTLGGGVTVKSAQANSGTYWLRVDDQWTRPEFQIRQGGYAIWDAHAKYRIDDQWSLDLNVNNLFDKTYYSTIGTPGGGNWYGEPRSASLTLRGTF</sequence>
<evidence type="ECO:0000259" key="18">
    <source>
        <dbReference type="Pfam" id="PF00593"/>
    </source>
</evidence>
<evidence type="ECO:0000256" key="8">
    <source>
        <dbReference type="ARBA" id="ARBA00023004"/>
    </source>
</evidence>
<dbReference type="InterPro" id="IPR010105">
    <property type="entry name" value="TonB_sidphr_rcpt"/>
</dbReference>
<evidence type="ECO:0000259" key="19">
    <source>
        <dbReference type="Pfam" id="PF07715"/>
    </source>
</evidence>